<reference evidence="2" key="1">
    <citation type="submission" date="2024-07" db="EMBL/GenBank/DDBJ databases">
        <authorList>
            <person name="Yu S.T."/>
        </authorList>
    </citation>
    <scope>NUCLEOTIDE SEQUENCE</scope>
    <source>
        <strain evidence="2">R28</strain>
    </source>
</reference>
<feature type="transmembrane region" description="Helical" evidence="1">
    <location>
        <begin position="55"/>
        <end position="75"/>
    </location>
</feature>
<dbReference type="EMBL" id="CP163439">
    <property type="protein sequence ID" value="XDQ38812.1"/>
    <property type="molecule type" value="Genomic_DNA"/>
</dbReference>
<feature type="transmembrane region" description="Helical" evidence="1">
    <location>
        <begin position="87"/>
        <end position="109"/>
    </location>
</feature>
<gene>
    <name evidence="2" type="ORF">AB5J49_38685</name>
</gene>
<name>A0AB39Q929_9ACTN</name>
<evidence type="ECO:0000256" key="1">
    <source>
        <dbReference type="SAM" id="Phobius"/>
    </source>
</evidence>
<protein>
    <recommendedName>
        <fullName evidence="3">Integral membrane protein</fullName>
    </recommendedName>
</protein>
<keyword evidence="1" id="KW-1133">Transmembrane helix</keyword>
<proteinExistence type="predicted"/>
<evidence type="ECO:0008006" key="3">
    <source>
        <dbReference type="Google" id="ProtNLM"/>
    </source>
</evidence>
<organism evidence="2">
    <name type="scientific">Streptomyces sp. R28</name>
    <dbReference type="NCBI Taxonomy" id="3238628"/>
    <lineage>
        <taxon>Bacteria</taxon>
        <taxon>Bacillati</taxon>
        <taxon>Actinomycetota</taxon>
        <taxon>Actinomycetes</taxon>
        <taxon>Kitasatosporales</taxon>
        <taxon>Streptomycetaceae</taxon>
        <taxon>Streptomyces</taxon>
    </lineage>
</organism>
<dbReference type="AlphaFoldDB" id="A0AB39Q929"/>
<accession>A0AB39Q929</accession>
<feature type="transmembrane region" description="Helical" evidence="1">
    <location>
        <begin position="20"/>
        <end position="43"/>
    </location>
</feature>
<evidence type="ECO:0000313" key="2">
    <source>
        <dbReference type="EMBL" id="XDQ38812.1"/>
    </source>
</evidence>
<keyword evidence="1" id="KW-0812">Transmembrane</keyword>
<keyword evidence="1" id="KW-0472">Membrane</keyword>
<sequence length="172" mass="18109">MPTTAMPPAPTRPSSPPWTPSWACTTTVALASLAFLLALDLVYQLSAKTYASAPLPYVFLCVLDGFIALTIAAIVQLQSADPLDEGYAWKVVLAAMAARTITVAVLDSVADRQGPGGSWTLADLIVVAMSFSAPLIPLCAVQLYVLATEHAATMARRRGTDSSQERTRGGDA</sequence>
<dbReference type="RefSeq" id="WP_369173525.1">
    <property type="nucleotide sequence ID" value="NZ_CP163439.1"/>
</dbReference>
<feature type="transmembrane region" description="Helical" evidence="1">
    <location>
        <begin position="121"/>
        <end position="147"/>
    </location>
</feature>